<dbReference type="GeneID" id="77258438"/>
<dbReference type="CDD" id="cd05233">
    <property type="entry name" value="SDR_c"/>
    <property type="match status" value="1"/>
</dbReference>
<sequence length="261" mass="27237">MNALDYRGRTLVLTGAAGGIGQGLAQAFAEAGARLELIDRDGAALDRLCATLPEGVQARAVVLDLGDLAAVQAYADDLAAQELTVDVLINNAGMEYPTPLGEASAQADRRWAELLDNNVASMQRLTRALLPRLAAGASVINQASIWGLKGVPGFSAYVASKHAVIGLTRALAWELGARRIRVNAVCPGWIATEAAMRSLRSMAAEHGRSEAAELQVILAAQAIPELLRPADLAGTFLFLGSPLAAALTGQALSVSHGEVMH</sequence>
<dbReference type="InterPro" id="IPR050259">
    <property type="entry name" value="SDR"/>
</dbReference>
<dbReference type="Proteomes" id="UP000031271">
    <property type="component" value="Chromosome"/>
</dbReference>
<evidence type="ECO:0000256" key="1">
    <source>
        <dbReference type="ARBA" id="ARBA00006484"/>
    </source>
</evidence>
<proteinExistence type="inferred from homology"/>
<reference evidence="2 4" key="3">
    <citation type="journal article" name="Genome Announc.">
        <title>Complete Genome Sequence of Pseudomonas balearica DSM 6083T.</title>
        <authorList>
            <person name="Bennasar-Figueras A."/>
            <person name="Salva-Serra F."/>
            <person name="Jaen-Luchoro D."/>
            <person name="Segui C."/>
            <person name="Aliaga F."/>
            <person name="Busquets A."/>
            <person name="Gomila M."/>
            <person name="Moore E.R."/>
            <person name="Lalucat J."/>
        </authorList>
    </citation>
    <scope>NUCLEOTIDE SEQUENCE [LARGE SCALE GENOMIC DNA]</scope>
    <source>
        <strain evidence="4">DSM 6083</strain>
        <strain evidence="2">DSM6083</strain>
    </source>
</reference>
<reference evidence="3 5" key="2">
    <citation type="submission" date="2016-10" db="EMBL/GenBank/DDBJ databases">
        <authorList>
            <person name="Varghese N."/>
            <person name="Submissions S."/>
        </authorList>
    </citation>
    <scope>NUCLEOTIDE SEQUENCE [LARGE SCALE GENOMIC DNA]</scope>
    <source>
        <strain evidence="3 5">DSM 6083</strain>
    </source>
</reference>
<dbReference type="InterPro" id="IPR020904">
    <property type="entry name" value="Sc_DH/Rdtase_CS"/>
</dbReference>
<dbReference type="GO" id="GO:0032787">
    <property type="term" value="P:monocarboxylic acid metabolic process"/>
    <property type="evidence" value="ECO:0007669"/>
    <property type="project" value="UniProtKB-ARBA"/>
</dbReference>
<evidence type="ECO:0000313" key="4">
    <source>
        <dbReference type="Proteomes" id="UP000031271"/>
    </source>
</evidence>
<dbReference type="SUPFAM" id="SSF51735">
    <property type="entry name" value="NAD(P)-binding Rossmann-fold domains"/>
    <property type="match status" value="1"/>
</dbReference>
<dbReference type="PANTHER" id="PTHR42879:SF2">
    <property type="entry name" value="3-OXOACYL-[ACYL-CARRIER-PROTEIN] REDUCTASE FABG"/>
    <property type="match status" value="1"/>
</dbReference>
<dbReference type="Proteomes" id="UP000182276">
    <property type="component" value="Unassembled WGS sequence"/>
</dbReference>
<dbReference type="Gene3D" id="3.40.50.720">
    <property type="entry name" value="NAD(P)-binding Rossmann-like Domain"/>
    <property type="match status" value="1"/>
</dbReference>
<dbReference type="PRINTS" id="PR00081">
    <property type="entry name" value="GDHRDH"/>
</dbReference>
<gene>
    <name evidence="2" type="ORF">CL52_00655</name>
    <name evidence="3" type="ORF">SAMN05660875_101136</name>
</gene>
<evidence type="ECO:0000313" key="3">
    <source>
        <dbReference type="EMBL" id="SDL92790.1"/>
    </source>
</evidence>
<dbReference type="PROSITE" id="PS00061">
    <property type="entry name" value="ADH_SHORT"/>
    <property type="match status" value="1"/>
</dbReference>
<dbReference type="InterPro" id="IPR002347">
    <property type="entry name" value="SDR_fam"/>
</dbReference>
<name>A0A8D3XXN0_9GAMM</name>
<accession>A0A8D3XXN0</accession>
<dbReference type="KEGG" id="pbm:CL52_00655"/>
<dbReference type="EMBL" id="CP007511">
    <property type="protein sequence ID" value="AJE13626.1"/>
    <property type="molecule type" value="Genomic_DNA"/>
</dbReference>
<dbReference type="RefSeq" id="WP_043217814.1">
    <property type="nucleotide sequence ID" value="NZ_CP007511.1"/>
</dbReference>
<dbReference type="InterPro" id="IPR036291">
    <property type="entry name" value="NAD(P)-bd_dom_sf"/>
</dbReference>
<dbReference type="Pfam" id="PF13561">
    <property type="entry name" value="adh_short_C2"/>
    <property type="match status" value="1"/>
</dbReference>
<dbReference type="AlphaFoldDB" id="A0A8D3XXN0"/>
<reference evidence="4" key="1">
    <citation type="submission" date="2014-03" db="EMBL/GenBank/DDBJ databases">
        <title>Complete genome of Pseudomonas balearica DSM 6083T, a sewage water isolate from an enrichment with 2-methylnaphthalene.</title>
        <authorList>
            <person name="Salva-Serra F."/>
            <person name="Jaen-Luchoro D."/>
            <person name="Busquets A."/>
            <person name="Pena A."/>
            <person name="Gomila M."/>
            <person name="Bosch R."/>
            <person name="Nogales B."/>
            <person name="Garcia-Valdes E."/>
            <person name="Lalucat J."/>
            <person name="Bennasar A."/>
        </authorList>
    </citation>
    <scope>NUCLEOTIDE SEQUENCE [LARGE SCALE GENOMIC DNA]</scope>
    <source>
        <strain evidence="4">DSM 6083</strain>
    </source>
</reference>
<protein>
    <submittedName>
        <fullName evidence="2">3-hydroxybutyrate dehydrogenase</fullName>
    </submittedName>
    <submittedName>
        <fullName evidence="3">Short-chain dehydrogenase</fullName>
    </submittedName>
</protein>
<dbReference type="FunFam" id="3.40.50.720:FF:000084">
    <property type="entry name" value="Short-chain dehydrogenase reductase"/>
    <property type="match status" value="1"/>
</dbReference>
<organism evidence="2 4">
    <name type="scientific">Stutzerimonas balearica DSM 6083</name>
    <dbReference type="NCBI Taxonomy" id="1123016"/>
    <lineage>
        <taxon>Bacteria</taxon>
        <taxon>Pseudomonadati</taxon>
        <taxon>Pseudomonadota</taxon>
        <taxon>Gammaproteobacteria</taxon>
        <taxon>Pseudomonadales</taxon>
        <taxon>Pseudomonadaceae</taxon>
        <taxon>Stutzerimonas</taxon>
    </lineage>
</organism>
<comment type="similarity">
    <text evidence="1">Belongs to the short-chain dehydrogenases/reductases (SDR) family.</text>
</comment>
<evidence type="ECO:0000313" key="2">
    <source>
        <dbReference type="EMBL" id="AJE13626.1"/>
    </source>
</evidence>
<evidence type="ECO:0000313" key="5">
    <source>
        <dbReference type="Proteomes" id="UP000182276"/>
    </source>
</evidence>
<dbReference type="PRINTS" id="PR00080">
    <property type="entry name" value="SDRFAMILY"/>
</dbReference>
<keyword evidence="5" id="KW-1185">Reference proteome</keyword>
<dbReference type="PANTHER" id="PTHR42879">
    <property type="entry name" value="3-OXOACYL-(ACYL-CARRIER-PROTEIN) REDUCTASE"/>
    <property type="match status" value="1"/>
</dbReference>
<dbReference type="EMBL" id="FNHO01000001">
    <property type="protein sequence ID" value="SDL92790.1"/>
    <property type="molecule type" value="Genomic_DNA"/>
</dbReference>